<feature type="transmembrane region" description="Helical" evidence="1">
    <location>
        <begin position="68"/>
        <end position="92"/>
    </location>
</feature>
<accession>F4PTV5</accession>
<dbReference type="Proteomes" id="UP000007797">
    <property type="component" value="Unassembled WGS sequence"/>
</dbReference>
<reference evidence="3" key="1">
    <citation type="journal article" date="2011" name="Genome Res.">
        <title>Phylogeny-wide analysis of social amoeba genomes highlights ancient origins for complex intercellular communication.</title>
        <authorList>
            <person name="Heidel A.J."/>
            <person name="Lawal H.M."/>
            <person name="Felder M."/>
            <person name="Schilde C."/>
            <person name="Helps N.R."/>
            <person name="Tunggal B."/>
            <person name="Rivero F."/>
            <person name="John U."/>
            <person name="Schleicher M."/>
            <person name="Eichinger L."/>
            <person name="Platzer M."/>
            <person name="Noegel A.A."/>
            <person name="Schaap P."/>
            <person name="Gloeckner G."/>
        </authorList>
    </citation>
    <scope>NUCLEOTIDE SEQUENCE [LARGE SCALE GENOMIC DNA]</scope>
    <source>
        <strain evidence="3">SH3</strain>
    </source>
</reference>
<gene>
    <name evidence="2" type="ORF">DFA_00802</name>
</gene>
<name>F4PTV5_CACFS</name>
<organism evidence="2 3">
    <name type="scientific">Cavenderia fasciculata</name>
    <name type="common">Slime mold</name>
    <name type="synonym">Dictyostelium fasciculatum</name>
    <dbReference type="NCBI Taxonomy" id="261658"/>
    <lineage>
        <taxon>Eukaryota</taxon>
        <taxon>Amoebozoa</taxon>
        <taxon>Evosea</taxon>
        <taxon>Eumycetozoa</taxon>
        <taxon>Dictyostelia</taxon>
        <taxon>Acytosteliales</taxon>
        <taxon>Cavenderiaceae</taxon>
        <taxon>Cavenderia</taxon>
    </lineage>
</organism>
<evidence type="ECO:0008006" key="4">
    <source>
        <dbReference type="Google" id="ProtNLM"/>
    </source>
</evidence>
<evidence type="ECO:0000313" key="2">
    <source>
        <dbReference type="EMBL" id="EGG20934.1"/>
    </source>
</evidence>
<keyword evidence="1" id="KW-0812">Transmembrane</keyword>
<proteinExistence type="predicted"/>
<dbReference type="RefSeq" id="XP_004358784.1">
    <property type="nucleotide sequence ID" value="XM_004358727.1"/>
</dbReference>
<evidence type="ECO:0000313" key="3">
    <source>
        <dbReference type="Proteomes" id="UP000007797"/>
    </source>
</evidence>
<dbReference type="AlphaFoldDB" id="F4PTV5"/>
<keyword evidence="3" id="KW-1185">Reference proteome</keyword>
<dbReference type="KEGG" id="dfa:DFA_00802"/>
<keyword evidence="1" id="KW-1133">Transmembrane helix</keyword>
<dbReference type="GeneID" id="14874021"/>
<protein>
    <recommendedName>
        <fullName evidence="4">Transmembrane protein</fullName>
    </recommendedName>
</protein>
<dbReference type="EMBL" id="GL883010">
    <property type="protein sequence ID" value="EGG20934.1"/>
    <property type="molecule type" value="Genomic_DNA"/>
</dbReference>
<sequence length="227" mass="26445">MQQIQPLNSKRERIINIVEIMKKDKEYDLLPKEEEEKEEQVKMKPGEYQRFLKYQQKKSSKQVGMFKIIMWCVVGANVFILLCLAMVCFNVSAQGYIVEKFKVSQNLYHRVCEGTFLEYQKTCVHHVNNFKSHCLGIDANLNVFPKITNNDTASIKRLYPDGKYKDEDITHYFLGMPQLLGASKQCVYQSSLSVLYLSNYTPTNGFTMDQAARSYKQDQKDLLFLSE</sequence>
<keyword evidence="1" id="KW-0472">Membrane</keyword>
<evidence type="ECO:0000256" key="1">
    <source>
        <dbReference type="SAM" id="Phobius"/>
    </source>
</evidence>